<feature type="region of interest" description="Disordered" evidence="1">
    <location>
        <begin position="139"/>
        <end position="210"/>
    </location>
</feature>
<gene>
    <name evidence="3" type="ORF">GCM10009663_43100</name>
    <name evidence="4" type="ORF">GCM10009663_43150</name>
</gene>
<name>A0ABP4E9A8_9ACTN</name>
<sequence length="328" mass="33250">MPSFSDATRRIVRTASAGTAAALLNARSLSARALNGGLPGTSAGSLSGVRAAASPVLGNRAKVASGGVAALALGALLLPGHAAAQTTVHPTVPGSSVFTASAAPQQENRVVQVAAPSTYKQPRSVSSQDSVAVAHNLAQPPAEQPQPAAQPQQQAQPAQQAQPQQQAQPAQQAQPQQQAQPAQPAPAPAPAQPSWSSPAPGAPTSNPYHKTNHSYAAGFHTGVDFAVRPGTPLVSVGDATVVSAGWAGAYGNQVVLKLSDGHFAQYAHMSKLGVHAGQKVHAGDRVGLSGNTGNSTGPHLHFEIRTANQYGAVIDPIKYLSAHGATNF</sequence>
<evidence type="ECO:0000256" key="1">
    <source>
        <dbReference type="SAM" id="MobiDB-lite"/>
    </source>
</evidence>
<evidence type="ECO:0000259" key="2">
    <source>
        <dbReference type="Pfam" id="PF01551"/>
    </source>
</evidence>
<dbReference type="PANTHER" id="PTHR21666">
    <property type="entry name" value="PEPTIDASE-RELATED"/>
    <property type="match status" value="1"/>
</dbReference>
<dbReference type="InterPro" id="IPR011055">
    <property type="entry name" value="Dup_hybrid_motif"/>
</dbReference>
<dbReference type="Proteomes" id="UP001499987">
    <property type="component" value="Unassembled WGS sequence"/>
</dbReference>
<reference evidence="3" key="3">
    <citation type="submission" date="2023-12" db="EMBL/GenBank/DDBJ databases">
        <authorList>
            <person name="Sun Q."/>
            <person name="Inoue M."/>
        </authorList>
    </citation>
    <scope>NUCLEOTIDE SEQUENCE</scope>
    <source>
        <strain evidence="3">JCM 13002</strain>
    </source>
</reference>
<evidence type="ECO:0000313" key="4">
    <source>
        <dbReference type="EMBL" id="GAA1095208.1"/>
    </source>
</evidence>
<protein>
    <recommendedName>
        <fullName evidence="2">M23ase beta-sheet core domain-containing protein</fullName>
    </recommendedName>
</protein>
<reference evidence="3" key="1">
    <citation type="journal article" date="2014" name="Int. J. Syst. Evol. Microbiol.">
        <title>Complete genome of a new Firmicutes species belonging to the dominant human colonic microbiota ('Ruminococcus bicirculans') reveals two chromosomes and a selective capacity to utilize plant glucans.</title>
        <authorList>
            <consortium name="NISC Comparative Sequencing Program"/>
            <person name="Wegmann U."/>
            <person name="Louis P."/>
            <person name="Goesmann A."/>
            <person name="Henrissat B."/>
            <person name="Duncan S.H."/>
            <person name="Flint H.J."/>
        </authorList>
    </citation>
    <scope>NUCLEOTIDE SEQUENCE</scope>
    <source>
        <strain evidence="3">JCM 13002</strain>
    </source>
</reference>
<evidence type="ECO:0000313" key="3">
    <source>
        <dbReference type="EMBL" id="GAA1095156.1"/>
    </source>
</evidence>
<dbReference type="InterPro" id="IPR050570">
    <property type="entry name" value="Cell_wall_metabolism_enzyme"/>
</dbReference>
<evidence type="ECO:0000313" key="5">
    <source>
        <dbReference type="Proteomes" id="UP001499987"/>
    </source>
</evidence>
<dbReference type="EMBL" id="BAAALD010000042">
    <property type="protein sequence ID" value="GAA1095156.1"/>
    <property type="molecule type" value="Genomic_DNA"/>
</dbReference>
<dbReference type="InterPro" id="IPR016047">
    <property type="entry name" value="M23ase_b-sheet_dom"/>
</dbReference>
<proteinExistence type="predicted"/>
<dbReference type="SUPFAM" id="SSF51261">
    <property type="entry name" value="Duplicated hybrid motif"/>
    <property type="match status" value="1"/>
</dbReference>
<feature type="domain" description="M23ase beta-sheet core" evidence="2">
    <location>
        <begin position="219"/>
        <end position="309"/>
    </location>
</feature>
<comment type="caution">
    <text evidence="3">The sequence shown here is derived from an EMBL/GenBank/DDBJ whole genome shotgun (WGS) entry which is preliminary data.</text>
</comment>
<organism evidence="3 5">
    <name type="scientific">Kitasatospora arboriphila</name>
    <dbReference type="NCBI Taxonomy" id="258052"/>
    <lineage>
        <taxon>Bacteria</taxon>
        <taxon>Bacillati</taxon>
        <taxon>Actinomycetota</taxon>
        <taxon>Actinomycetes</taxon>
        <taxon>Kitasatosporales</taxon>
        <taxon>Streptomycetaceae</taxon>
        <taxon>Kitasatospora</taxon>
    </lineage>
</organism>
<dbReference type="Pfam" id="PF01551">
    <property type="entry name" value="Peptidase_M23"/>
    <property type="match status" value="1"/>
</dbReference>
<dbReference type="CDD" id="cd12797">
    <property type="entry name" value="M23_peptidase"/>
    <property type="match status" value="1"/>
</dbReference>
<dbReference type="Gene3D" id="2.70.70.10">
    <property type="entry name" value="Glucose Permease (Domain IIA)"/>
    <property type="match status" value="1"/>
</dbReference>
<feature type="compositionally biased region" description="Low complexity" evidence="1">
    <location>
        <begin position="139"/>
        <end position="182"/>
    </location>
</feature>
<dbReference type="EMBL" id="BAAALD010000042">
    <property type="protein sequence ID" value="GAA1095208.1"/>
    <property type="molecule type" value="Genomic_DNA"/>
</dbReference>
<keyword evidence="5" id="KW-1185">Reference proteome</keyword>
<dbReference type="PANTHER" id="PTHR21666:SF270">
    <property type="entry name" value="MUREIN HYDROLASE ACTIVATOR ENVC"/>
    <property type="match status" value="1"/>
</dbReference>
<reference evidence="4 5" key="2">
    <citation type="journal article" date="2019" name="Int. J. Syst. Evol. Microbiol.">
        <title>The Global Catalogue of Microorganisms (GCM) 10K type strain sequencing project: providing services to taxonomists for standard genome sequencing and annotation.</title>
        <authorList>
            <consortium name="The Broad Institute Genomics Platform"/>
            <consortium name="The Broad Institute Genome Sequencing Center for Infectious Disease"/>
            <person name="Wu L."/>
            <person name="Ma J."/>
        </authorList>
    </citation>
    <scope>NUCLEOTIDE SEQUENCE [LARGE SCALE GENOMIC DNA]</scope>
    <source>
        <strain evidence="4 5">JCM 13002</strain>
    </source>
</reference>
<accession>A0ABP4E9A8</accession>
<dbReference type="RefSeq" id="WP_344625300.1">
    <property type="nucleotide sequence ID" value="NZ_BAAALD010000042.1"/>
</dbReference>